<proteinExistence type="predicted"/>
<dbReference type="AlphaFoldDB" id="A0A936N8I5"/>
<organism evidence="2 3">
    <name type="scientific">Candidatus Neomicrothrix subdominans</name>
    <dbReference type="NCBI Taxonomy" id="2954438"/>
    <lineage>
        <taxon>Bacteria</taxon>
        <taxon>Bacillati</taxon>
        <taxon>Actinomycetota</taxon>
        <taxon>Acidimicrobiia</taxon>
        <taxon>Acidimicrobiales</taxon>
        <taxon>Microthrixaceae</taxon>
        <taxon>Candidatus Neomicrothrix</taxon>
    </lineage>
</organism>
<accession>A0A936N8I5</accession>
<dbReference type="Pfam" id="PF12680">
    <property type="entry name" value="SnoaL_2"/>
    <property type="match status" value="1"/>
</dbReference>
<dbReference type="Gene3D" id="3.10.450.50">
    <property type="match status" value="1"/>
</dbReference>
<evidence type="ECO:0000259" key="1">
    <source>
        <dbReference type="Pfam" id="PF12680"/>
    </source>
</evidence>
<name>A0A936N8I5_9ACTN</name>
<dbReference type="InterPro" id="IPR037401">
    <property type="entry name" value="SnoaL-like"/>
</dbReference>
<sequence length="146" mass="16041">MEASTIHQTIDRWHAYLQGDEPDGLESLLADDVVFYSPIIYTPQAGKAVTALYLEAAKQTLPGSKPTGDGSGGTETAFRYVKQVLDGDTAVLEFETSLEGTYVNGVDIIRIDDDGRIVEFRVMLRPLKAINLVHRLMGEALEALTR</sequence>
<dbReference type="EMBL" id="JADJZA010000001">
    <property type="protein sequence ID" value="MBK9295577.1"/>
    <property type="molecule type" value="Genomic_DNA"/>
</dbReference>
<gene>
    <name evidence="2" type="ORF">IPN02_01610</name>
</gene>
<dbReference type="InterPro" id="IPR032710">
    <property type="entry name" value="NTF2-like_dom_sf"/>
</dbReference>
<evidence type="ECO:0000313" key="3">
    <source>
        <dbReference type="Proteomes" id="UP000727993"/>
    </source>
</evidence>
<protein>
    <submittedName>
        <fullName evidence="2">Nuclear transport factor 2 family protein</fullName>
    </submittedName>
</protein>
<reference evidence="2 3" key="1">
    <citation type="submission" date="2020-10" db="EMBL/GenBank/DDBJ databases">
        <title>Connecting structure to function with the recovery of over 1000 high-quality activated sludge metagenome-assembled genomes encoding full-length rRNA genes using long-read sequencing.</title>
        <authorList>
            <person name="Singleton C.M."/>
            <person name="Petriglieri F."/>
            <person name="Kristensen J.M."/>
            <person name="Kirkegaard R.H."/>
            <person name="Michaelsen T.Y."/>
            <person name="Andersen M.H."/>
            <person name="Karst S.M."/>
            <person name="Dueholm M.S."/>
            <person name="Nielsen P.H."/>
            <person name="Albertsen M."/>
        </authorList>
    </citation>
    <scope>NUCLEOTIDE SEQUENCE [LARGE SCALE GENOMIC DNA]</scope>
    <source>
        <strain evidence="2">Lyne_18-Q3-R50-59_MAXAC.006</strain>
    </source>
</reference>
<feature type="domain" description="SnoaL-like" evidence="1">
    <location>
        <begin position="11"/>
        <end position="119"/>
    </location>
</feature>
<comment type="caution">
    <text evidence="2">The sequence shown here is derived from an EMBL/GenBank/DDBJ whole genome shotgun (WGS) entry which is preliminary data.</text>
</comment>
<dbReference type="SUPFAM" id="SSF54427">
    <property type="entry name" value="NTF2-like"/>
    <property type="match status" value="1"/>
</dbReference>
<dbReference type="Proteomes" id="UP000727993">
    <property type="component" value="Unassembled WGS sequence"/>
</dbReference>
<evidence type="ECO:0000313" key="2">
    <source>
        <dbReference type="EMBL" id="MBK9295577.1"/>
    </source>
</evidence>